<dbReference type="FunFam" id="2.80.10.70:FF:000001">
    <property type="entry name" value="Spindlin 1"/>
    <property type="match status" value="1"/>
</dbReference>
<keyword evidence="3" id="KW-1185">Reference proteome</keyword>
<accession>A0AAD4UKI6</accession>
<organism evidence="2 3">
    <name type="scientific">Ovis ammon polii</name>
    <dbReference type="NCBI Taxonomy" id="230172"/>
    <lineage>
        <taxon>Eukaryota</taxon>
        <taxon>Metazoa</taxon>
        <taxon>Chordata</taxon>
        <taxon>Craniata</taxon>
        <taxon>Vertebrata</taxon>
        <taxon>Euteleostomi</taxon>
        <taxon>Mammalia</taxon>
        <taxon>Eutheria</taxon>
        <taxon>Laurasiatheria</taxon>
        <taxon>Artiodactyla</taxon>
        <taxon>Ruminantia</taxon>
        <taxon>Pecora</taxon>
        <taxon>Bovidae</taxon>
        <taxon>Caprinae</taxon>
        <taxon>Ovis</taxon>
    </lineage>
</organism>
<evidence type="ECO:0000313" key="2">
    <source>
        <dbReference type="EMBL" id="KAI4545464.1"/>
    </source>
</evidence>
<comment type="caution">
    <text evidence="2">The sequence shown here is derived from an EMBL/GenBank/DDBJ whole genome shotgun (WGS) entry which is preliminary data.</text>
</comment>
<evidence type="ECO:0000313" key="3">
    <source>
        <dbReference type="Proteomes" id="UP001214576"/>
    </source>
</evidence>
<dbReference type="InterPro" id="IPR003671">
    <property type="entry name" value="SPIN/Ssty"/>
</dbReference>
<dbReference type="GO" id="GO:0007064">
    <property type="term" value="P:mitotic sister chromatid cohesion"/>
    <property type="evidence" value="ECO:0007669"/>
    <property type="project" value="InterPro"/>
</dbReference>
<dbReference type="Pfam" id="PF02513">
    <property type="entry name" value="Spin-Ssty"/>
    <property type="match status" value="3"/>
</dbReference>
<protein>
    <recommendedName>
        <fullName evidence="4">Spindlin-2</fullName>
    </recommendedName>
</protein>
<dbReference type="Pfam" id="PF09724">
    <property type="entry name" value="Dcc1"/>
    <property type="match status" value="1"/>
</dbReference>
<proteinExistence type="inferred from homology"/>
<reference evidence="2" key="1">
    <citation type="submission" date="2022-03" db="EMBL/GenBank/DDBJ databases">
        <title>Genomic analyses of argali, domestic sheep and their hybrids provide insights into chromosomal evolution, heterosis and genetic basis of agronomic traits.</title>
        <authorList>
            <person name="Li M."/>
        </authorList>
    </citation>
    <scope>NUCLEOTIDE SEQUENCE</scope>
    <source>
        <strain evidence="2">CAU-MHL-2022a</strain>
        <tissue evidence="2">Skin</tissue>
    </source>
</reference>
<name>A0AAD4UKI6_OVIAM</name>
<dbReference type="Gene3D" id="2.80.10.70">
    <property type="entry name" value="Spindlin/Ssty"/>
    <property type="match status" value="1"/>
</dbReference>
<dbReference type="PANTHER" id="PTHR10405">
    <property type="entry name" value="SPINDLIN"/>
    <property type="match status" value="1"/>
</dbReference>
<evidence type="ECO:0000256" key="1">
    <source>
        <dbReference type="ARBA" id="ARBA00009467"/>
    </source>
</evidence>
<dbReference type="Proteomes" id="UP001214576">
    <property type="component" value="Unassembled WGS sequence"/>
</dbReference>
<evidence type="ECO:0008006" key="4">
    <source>
        <dbReference type="Google" id="ProtNLM"/>
    </source>
</evidence>
<gene>
    <name evidence="2" type="ORF">MG293_005730</name>
</gene>
<comment type="similarity">
    <text evidence="1">Belongs to the SPIN/STSY family.</text>
</comment>
<dbReference type="InterPro" id="IPR042567">
    <property type="entry name" value="SPIN/Ssty_sf"/>
</dbReference>
<dbReference type="EMBL" id="JAKZEL010000003">
    <property type="protein sequence ID" value="KAI4545464.1"/>
    <property type="molecule type" value="Genomic_DNA"/>
</dbReference>
<dbReference type="GO" id="GO:0007276">
    <property type="term" value="P:gamete generation"/>
    <property type="evidence" value="ECO:0007669"/>
    <property type="project" value="InterPro"/>
</dbReference>
<dbReference type="AlphaFoldDB" id="A0AAD4UKI6"/>
<dbReference type="InterPro" id="IPR019128">
    <property type="entry name" value="Dcc1"/>
</dbReference>
<dbReference type="GO" id="GO:0031390">
    <property type="term" value="C:Ctf18 RFC-like complex"/>
    <property type="evidence" value="ECO:0007669"/>
    <property type="project" value="InterPro"/>
</dbReference>
<sequence length="447" mass="50927">MERTRAEVDATLQTAKLDAAELLPAVHCLRFGPSAASDVCLLELEPALCGRLQAGHSLQIRGDKDEQAVLCSEDKTYDLKVADTSSMLLFIPGCKIPEQLKMEETHSNIIHTEIFGFSNNYWELRRCRPKLKKLKKLLMENTYEGPGSEKEKDSSHLKYTTEDLLDQIQASEEEIMTQLQVLNACEIGGMKTPHKKATARQQTREIVDGHTLSASMRKKKISQKKQRGRPSFQPRRNIVGCRISHGWKEGDEPITQWKGTVLDQVPINPSLYLVKYDGIDCVYGLELHRDKRILKLKILPDKVPFSPVRDVHLANTIIGKAVEHMFEGDHGSKDGWRGMVLAQAPIMKAWFYITYEKDPVLYMYQLLDDYKEGDLHIMPESSKSSPKEREPEGVIDGLIGKHVEYTKEDGSKRTGKVIHQVKAKPSVYFIKFDDDFHIYVYDLVKKS</sequence>